<dbReference type="Proteomes" id="UP000317977">
    <property type="component" value="Unassembled WGS sequence"/>
</dbReference>
<dbReference type="InterPro" id="IPR025902">
    <property type="entry name" value="LssY-like-C_dom"/>
</dbReference>
<gene>
    <name evidence="3" type="ORF">Poly59_00030</name>
</gene>
<keyword evidence="4" id="KW-1185">Reference proteome</keyword>
<dbReference type="Pfam" id="PF14067">
    <property type="entry name" value="LssY_C"/>
    <property type="match status" value="1"/>
</dbReference>
<dbReference type="AlphaFoldDB" id="A0A5C6F6U6"/>
<organism evidence="3 4">
    <name type="scientific">Rubripirellula reticaptiva</name>
    <dbReference type="NCBI Taxonomy" id="2528013"/>
    <lineage>
        <taxon>Bacteria</taxon>
        <taxon>Pseudomonadati</taxon>
        <taxon>Planctomycetota</taxon>
        <taxon>Planctomycetia</taxon>
        <taxon>Pirellulales</taxon>
        <taxon>Pirellulaceae</taxon>
        <taxon>Rubripirellula</taxon>
    </lineage>
</organism>
<dbReference type="OrthoDB" id="3725455at2"/>
<accession>A0A5C6F6U6</accession>
<evidence type="ECO:0000313" key="3">
    <source>
        <dbReference type="EMBL" id="TWU57098.1"/>
    </source>
</evidence>
<dbReference type="RefSeq" id="WP_146532057.1">
    <property type="nucleotide sequence ID" value="NZ_SJPX01000001.1"/>
</dbReference>
<feature type="compositionally biased region" description="Polar residues" evidence="1">
    <location>
        <begin position="64"/>
        <end position="77"/>
    </location>
</feature>
<sequence>MSRRIRTRGNRSSSRIQLNDSAKSIDDQTFKTKTSCFSGDWNFCFDVTLVGLFAGSPDVGNRRTLATTNGPRSSNRSPRLRHPWDPLNVRSIGSKIELLATMKSANWYQADALGIESDLEIDANTMPKRTYDEATVSRLILLCREEVLAMEEPAKTTRAAGTMSDFG</sequence>
<protein>
    <recommendedName>
        <fullName evidence="2">LssY-like C-terminal domain-containing protein</fullName>
    </recommendedName>
</protein>
<evidence type="ECO:0000313" key="4">
    <source>
        <dbReference type="Proteomes" id="UP000317977"/>
    </source>
</evidence>
<proteinExistence type="predicted"/>
<evidence type="ECO:0000256" key="1">
    <source>
        <dbReference type="SAM" id="MobiDB-lite"/>
    </source>
</evidence>
<evidence type="ECO:0000259" key="2">
    <source>
        <dbReference type="Pfam" id="PF14067"/>
    </source>
</evidence>
<reference evidence="3 4" key="1">
    <citation type="submission" date="2019-02" db="EMBL/GenBank/DDBJ databases">
        <title>Deep-cultivation of Planctomycetes and their phenomic and genomic characterization uncovers novel biology.</title>
        <authorList>
            <person name="Wiegand S."/>
            <person name="Jogler M."/>
            <person name="Boedeker C."/>
            <person name="Pinto D."/>
            <person name="Vollmers J."/>
            <person name="Rivas-Marin E."/>
            <person name="Kohn T."/>
            <person name="Peeters S.H."/>
            <person name="Heuer A."/>
            <person name="Rast P."/>
            <person name="Oberbeckmann S."/>
            <person name="Bunk B."/>
            <person name="Jeske O."/>
            <person name="Meyerdierks A."/>
            <person name="Storesund J.E."/>
            <person name="Kallscheuer N."/>
            <person name="Luecker S."/>
            <person name="Lage O.M."/>
            <person name="Pohl T."/>
            <person name="Merkel B.J."/>
            <person name="Hornburger P."/>
            <person name="Mueller R.-W."/>
            <person name="Bruemmer F."/>
            <person name="Labrenz M."/>
            <person name="Spormann A.M."/>
            <person name="Op Den Camp H."/>
            <person name="Overmann J."/>
            <person name="Amann R."/>
            <person name="Jetten M.S.M."/>
            <person name="Mascher T."/>
            <person name="Medema M.H."/>
            <person name="Devos D.P."/>
            <person name="Kaster A.-K."/>
            <person name="Ovreas L."/>
            <person name="Rohde M."/>
            <person name="Galperin M.Y."/>
            <person name="Jogler C."/>
        </authorList>
    </citation>
    <scope>NUCLEOTIDE SEQUENCE [LARGE SCALE GENOMIC DNA]</scope>
    <source>
        <strain evidence="3 4">Poly59</strain>
    </source>
</reference>
<comment type="caution">
    <text evidence="3">The sequence shown here is derived from an EMBL/GenBank/DDBJ whole genome shotgun (WGS) entry which is preliminary data.</text>
</comment>
<feature type="domain" description="LssY-like C-terminal" evidence="2">
    <location>
        <begin position="80"/>
        <end position="155"/>
    </location>
</feature>
<feature type="region of interest" description="Disordered" evidence="1">
    <location>
        <begin position="60"/>
        <end position="82"/>
    </location>
</feature>
<dbReference type="EMBL" id="SJPX01000001">
    <property type="protein sequence ID" value="TWU57098.1"/>
    <property type="molecule type" value="Genomic_DNA"/>
</dbReference>
<name>A0A5C6F6U6_9BACT</name>